<organism evidence="1">
    <name type="scientific">Micrococcus sp. MG-2010-D12</name>
    <dbReference type="NCBI Taxonomy" id="936902"/>
    <lineage>
        <taxon>Bacteria</taxon>
        <taxon>Bacillati</taxon>
        <taxon>Actinomycetota</taxon>
        <taxon>Actinomycetes</taxon>
        <taxon>Micrococcales</taxon>
        <taxon>Micrococcaceae</taxon>
        <taxon>Micrococcus</taxon>
    </lineage>
</organism>
<dbReference type="AlphaFoldDB" id="A0A0F6YRZ0"/>
<accession>A0A0F6YRZ0</accession>
<name>A0A0F6YRZ0_9MICC</name>
<dbReference type="InterPro" id="IPR027417">
    <property type="entry name" value="P-loop_NTPase"/>
</dbReference>
<geneLocation type="plasmid" evidence="1">
    <name>pJD12</name>
</geneLocation>
<evidence type="ECO:0000313" key="1">
    <source>
        <dbReference type="EMBL" id="AKF15829.1"/>
    </source>
</evidence>
<dbReference type="Gene3D" id="3.40.50.300">
    <property type="entry name" value="P-loop containing nucleotide triphosphate hydrolases"/>
    <property type="match status" value="1"/>
</dbReference>
<dbReference type="EMBL" id="KR152226">
    <property type="protein sequence ID" value="AKF15829.1"/>
    <property type="molecule type" value="Genomic_DNA"/>
</dbReference>
<proteinExistence type="predicted"/>
<protein>
    <submittedName>
        <fullName evidence="1">Uncharacterized protein</fullName>
    </submittedName>
</protein>
<gene>
    <name evidence="1" type="ORF">pJD12_530</name>
</gene>
<dbReference type="RefSeq" id="WP_098471899.1">
    <property type="nucleotide sequence ID" value="NZ_KR152226.1"/>
</dbReference>
<reference evidence="1" key="1">
    <citation type="journal article" date="2015" name="Genome Announc.">
        <title>Complete Genome Sequence of the Linear Plasmid pJD12 Hosted by Micrococcus sp. D12, Isolated from a High-Altitude Volcanic Lake in Argentina.</title>
        <authorList>
            <person name="Dib J.R."/>
            <person name="Angelov A."/>
            <person name="Liebl W."/>
            <person name="Dobber J."/>
            <person name="Voget S."/>
            <person name="Schuldes J."/>
            <person name="Gorriti M."/>
            <person name="Farias M.E."/>
            <person name="Meinhardt F."/>
            <person name="Daniel R."/>
        </authorList>
    </citation>
    <scope>NUCLEOTIDE SEQUENCE</scope>
    <source>
        <strain evidence="1">MG-2010-D12</strain>
        <plasmid evidence="1">pJD12</plasmid>
    </source>
</reference>
<dbReference type="SUPFAM" id="SSF52540">
    <property type="entry name" value="P-loop containing nucleoside triphosphate hydrolases"/>
    <property type="match status" value="1"/>
</dbReference>
<sequence>MSILTLAAFGVSPGVSTTAVAMTLQWPRPVLLVEADVSKPSSVLAGWLQGSMPADSGLMGIAHNSMRQALTEQDIWDYAVDLGTGQDAGHPSRWLLPAMSEPMAARSMRGLWPELMMALRAVSGQDIDVIVDAGRSENAHGREALWRDSDHLSVVVRSDLVSVAAARAYLPAVLEARATAGAVDTSSLLVVEDRAQEFPSKDISKVLGLPVRGRLPQSPEAGAHFGGGAQATSWRLRSYTRAIGAANASLADALMARRQLIEADMPTETGGEQR</sequence>
<keyword evidence="1" id="KW-0614">Plasmid</keyword>